<dbReference type="GO" id="GO:0016787">
    <property type="term" value="F:hydrolase activity"/>
    <property type="evidence" value="ECO:0007669"/>
    <property type="project" value="UniProtKB-KW"/>
</dbReference>
<feature type="transmembrane region" description="Helical" evidence="6">
    <location>
        <begin position="58"/>
        <end position="77"/>
    </location>
</feature>
<gene>
    <name evidence="7" type="ORF">CH338_16290</name>
</gene>
<keyword evidence="5 6" id="KW-0472">Membrane</keyword>
<dbReference type="Proteomes" id="UP000248863">
    <property type="component" value="Unassembled WGS sequence"/>
</dbReference>
<evidence type="ECO:0000256" key="1">
    <source>
        <dbReference type="ARBA" id="ARBA00004651"/>
    </source>
</evidence>
<dbReference type="InterPro" id="IPR005538">
    <property type="entry name" value="LrgA/CidA"/>
</dbReference>
<evidence type="ECO:0000256" key="4">
    <source>
        <dbReference type="ARBA" id="ARBA00022989"/>
    </source>
</evidence>
<keyword evidence="7" id="KW-0378">Hydrolase</keyword>
<keyword evidence="4 6" id="KW-1133">Transmembrane helix</keyword>
<reference evidence="7 8" key="1">
    <citation type="submission" date="2017-07" db="EMBL/GenBank/DDBJ databases">
        <title>Draft Genome Sequences of Select Purple Nonsulfur Bacteria.</title>
        <authorList>
            <person name="Lasarre B."/>
            <person name="Mckinlay J.B."/>
        </authorList>
    </citation>
    <scope>NUCLEOTIDE SEQUENCE [LARGE SCALE GENOMIC DNA]</scope>
    <source>
        <strain evidence="7 8">DSM 11907</strain>
    </source>
</reference>
<protein>
    <submittedName>
        <fullName evidence="7">Murein hydrolase regulator LrgA</fullName>
    </submittedName>
</protein>
<evidence type="ECO:0000256" key="6">
    <source>
        <dbReference type="SAM" id="Phobius"/>
    </source>
</evidence>
<dbReference type="RefSeq" id="WP_111358195.1">
    <property type="nucleotide sequence ID" value="NZ_NHSK01000019.1"/>
</dbReference>
<evidence type="ECO:0000256" key="3">
    <source>
        <dbReference type="ARBA" id="ARBA00022692"/>
    </source>
</evidence>
<feature type="transmembrane region" description="Helical" evidence="6">
    <location>
        <begin position="27"/>
        <end position="46"/>
    </location>
</feature>
<accession>A0A327KF35</accession>
<dbReference type="Pfam" id="PF03788">
    <property type="entry name" value="LrgA"/>
    <property type="match status" value="1"/>
</dbReference>
<comment type="caution">
    <text evidence="7">The sequence shown here is derived from an EMBL/GenBank/DDBJ whole genome shotgun (WGS) entry which is preliminary data.</text>
</comment>
<dbReference type="PANTHER" id="PTHR33931">
    <property type="entry name" value="HOLIN-LIKE PROTEIN CIDA-RELATED"/>
    <property type="match status" value="1"/>
</dbReference>
<keyword evidence="3 6" id="KW-0812">Transmembrane</keyword>
<organism evidence="7 8">
    <name type="scientific">Rhodoplanes elegans</name>
    <dbReference type="NCBI Taxonomy" id="29408"/>
    <lineage>
        <taxon>Bacteria</taxon>
        <taxon>Pseudomonadati</taxon>
        <taxon>Pseudomonadota</taxon>
        <taxon>Alphaproteobacteria</taxon>
        <taxon>Hyphomicrobiales</taxon>
        <taxon>Nitrobacteraceae</taxon>
        <taxon>Rhodoplanes</taxon>
    </lineage>
</organism>
<comment type="subcellular location">
    <subcellularLocation>
        <location evidence="1">Cell membrane</location>
        <topology evidence="1">Multi-pass membrane protein</topology>
    </subcellularLocation>
</comment>
<keyword evidence="2" id="KW-1003">Cell membrane</keyword>
<sequence length="130" mass="13447">MLQGFAILLGCQLAGEAFVRAFGLPVPGPVVGMVLLAMLMLARMPLPAEVGDVSGGLLKHLSLLFVPAGVGIVQHLGRLGDEGLRILLVLVLSTVVTLAVTAVVFAAVARLMGLSSGRHEPATEAVEEEQ</sequence>
<name>A0A327KF35_9BRAD</name>
<evidence type="ECO:0000313" key="8">
    <source>
        <dbReference type="Proteomes" id="UP000248863"/>
    </source>
</evidence>
<keyword evidence="8" id="KW-1185">Reference proteome</keyword>
<dbReference type="OrthoDB" id="385012at2"/>
<evidence type="ECO:0000313" key="7">
    <source>
        <dbReference type="EMBL" id="RAI37390.1"/>
    </source>
</evidence>
<dbReference type="EMBL" id="NPEU01000188">
    <property type="protein sequence ID" value="RAI37390.1"/>
    <property type="molecule type" value="Genomic_DNA"/>
</dbReference>
<evidence type="ECO:0000256" key="5">
    <source>
        <dbReference type="ARBA" id="ARBA00023136"/>
    </source>
</evidence>
<feature type="transmembrane region" description="Helical" evidence="6">
    <location>
        <begin position="83"/>
        <end position="109"/>
    </location>
</feature>
<dbReference type="PANTHER" id="PTHR33931:SF2">
    <property type="entry name" value="HOLIN-LIKE PROTEIN CIDA"/>
    <property type="match status" value="1"/>
</dbReference>
<dbReference type="AlphaFoldDB" id="A0A327KF35"/>
<proteinExistence type="predicted"/>
<dbReference type="GO" id="GO:0005886">
    <property type="term" value="C:plasma membrane"/>
    <property type="evidence" value="ECO:0007669"/>
    <property type="project" value="UniProtKB-SubCell"/>
</dbReference>
<evidence type="ECO:0000256" key="2">
    <source>
        <dbReference type="ARBA" id="ARBA00022475"/>
    </source>
</evidence>